<feature type="compositionally biased region" description="Polar residues" evidence="1">
    <location>
        <begin position="16"/>
        <end position="30"/>
    </location>
</feature>
<organism evidence="2 3">
    <name type="scientific">Mucor circinelloides f. circinelloides (strain 1006PhL)</name>
    <name type="common">Mucormycosis agent</name>
    <name type="synonym">Calyptromyces circinelloides</name>
    <dbReference type="NCBI Taxonomy" id="1220926"/>
    <lineage>
        <taxon>Eukaryota</taxon>
        <taxon>Fungi</taxon>
        <taxon>Fungi incertae sedis</taxon>
        <taxon>Mucoromycota</taxon>
        <taxon>Mucoromycotina</taxon>
        <taxon>Mucoromycetes</taxon>
        <taxon>Mucorales</taxon>
        <taxon>Mucorineae</taxon>
        <taxon>Mucoraceae</taxon>
        <taxon>Mucor</taxon>
    </lineage>
</organism>
<proteinExistence type="predicted"/>
<feature type="region of interest" description="Disordered" evidence="1">
    <location>
        <begin position="124"/>
        <end position="162"/>
    </location>
</feature>
<dbReference type="Proteomes" id="UP000014254">
    <property type="component" value="Unassembled WGS sequence"/>
</dbReference>
<sequence length="162" mass="18167">MAKENKVSAAQHCPLSKTNLTAQQQTSTKQKIPAKKDANVKKAAHKRRVKGTSEVDNPKYASMDFMLSLVESAAKKEDEKVNQKLAKKALVAKIIEEKDAKKDQKAEEKKAKLEKVKQAYLEAQKKKKNEARKLKAKAKMEAARAKLQPVAPEKKKKSVRFA</sequence>
<dbReference type="EMBL" id="KE123896">
    <property type="protein sequence ID" value="EPB93030.1"/>
    <property type="molecule type" value="Genomic_DNA"/>
</dbReference>
<protein>
    <submittedName>
        <fullName evidence="2">Uncharacterized protein</fullName>
    </submittedName>
</protein>
<evidence type="ECO:0000313" key="3">
    <source>
        <dbReference type="Proteomes" id="UP000014254"/>
    </source>
</evidence>
<keyword evidence="3" id="KW-1185">Reference proteome</keyword>
<dbReference type="STRING" id="1220926.S2KKV1"/>
<name>S2KKV1_MUCC1</name>
<evidence type="ECO:0000256" key="1">
    <source>
        <dbReference type="SAM" id="MobiDB-lite"/>
    </source>
</evidence>
<reference evidence="3" key="1">
    <citation type="submission" date="2013-05" db="EMBL/GenBank/DDBJ databases">
        <title>The Genome sequence of Mucor circinelloides f. circinelloides 1006PhL.</title>
        <authorList>
            <consortium name="The Broad Institute Genomics Platform"/>
            <person name="Cuomo C."/>
            <person name="Earl A."/>
            <person name="Findley K."/>
            <person name="Lee S.C."/>
            <person name="Walker B."/>
            <person name="Young S."/>
            <person name="Zeng Q."/>
            <person name="Gargeya S."/>
            <person name="Fitzgerald M."/>
            <person name="Haas B."/>
            <person name="Abouelleil A."/>
            <person name="Allen A.W."/>
            <person name="Alvarado L."/>
            <person name="Arachchi H.M."/>
            <person name="Berlin A.M."/>
            <person name="Chapman S.B."/>
            <person name="Gainer-Dewar J."/>
            <person name="Goldberg J."/>
            <person name="Griggs A."/>
            <person name="Gujja S."/>
            <person name="Hansen M."/>
            <person name="Howarth C."/>
            <person name="Imamovic A."/>
            <person name="Ireland A."/>
            <person name="Larimer J."/>
            <person name="McCowan C."/>
            <person name="Murphy C."/>
            <person name="Pearson M."/>
            <person name="Poon T.W."/>
            <person name="Priest M."/>
            <person name="Roberts A."/>
            <person name="Saif S."/>
            <person name="Shea T."/>
            <person name="Sisk P."/>
            <person name="Sykes S."/>
            <person name="Wortman J."/>
            <person name="Nusbaum C."/>
            <person name="Birren B."/>
        </authorList>
    </citation>
    <scope>NUCLEOTIDE SEQUENCE [LARGE SCALE GENOMIC DNA]</scope>
    <source>
        <strain evidence="3">1006PhL</strain>
    </source>
</reference>
<gene>
    <name evidence="2" type="ORF">HMPREF1544_00104</name>
</gene>
<feature type="region of interest" description="Disordered" evidence="1">
    <location>
        <begin position="1"/>
        <end position="55"/>
    </location>
</feature>
<dbReference type="InParanoid" id="S2KKV1"/>
<feature type="compositionally biased region" description="Basic residues" evidence="1">
    <location>
        <begin position="125"/>
        <end position="137"/>
    </location>
</feature>
<dbReference type="eggNOG" id="ENOG502TARA">
    <property type="taxonomic scope" value="Eukaryota"/>
</dbReference>
<accession>S2KKV1</accession>
<dbReference type="OrthoDB" id="2289834at2759"/>
<evidence type="ECO:0000313" key="2">
    <source>
        <dbReference type="EMBL" id="EPB93030.1"/>
    </source>
</evidence>
<dbReference type="OMA" id="VDNPKYA"/>
<dbReference type="VEuPathDB" id="FungiDB:HMPREF1544_00104"/>
<dbReference type="AlphaFoldDB" id="S2KKV1"/>